<keyword evidence="1" id="KW-0472">Membrane</keyword>
<feature type="transmembrane region" description="Helical" evidence="1">
    <location>
        <begin position="6"/>
        <end position="27"/>
    </location>
</feature>
<dbReference type="RefSeq" id="WP_125015993.1">
    <property type="nucleotide sequence ID" value="NZ_QWEZ01000002.1"/>
</dbReference>
<organism evidence="2 3">
    <name type="scientific">Aestuariirhabdus litorea</name>
    <dbReference type="NCBI Taxonomy" id="2528527"/>
    <lineage>
        <taxon>Bacteria</taxon>
        <taxon>Pseudomonadati</taxon>
        <taxon>Pseudomonadota</taxon>
        <taxon>Gammaproteobacteria</taxon>
        <taxon>Oceanospirillales</taxon>
        <taxon>Aestuariirhabdaceae</taxon>
        <taxon>Aestuariirhabdus</taxon>
    </lineage>
</organism>
<keyword evidence="3" id="KW-1185">Reference proteome</keyword>
<keyword evidence="1" id="KW-0812">Transmembrane</keyword>
<dbReference type="GO" id="GO:0043683">
    <property type="term" value="P:type IV pilus assembly"/>
    <property type="evidence" value="ECO:0007669"/>
    <property type="project" value="InterPro"/>
</dbReference>
<reference evidence="2 3" key="2">
    <citation type="submission" date="2018-12" db="EMBL/GenBank/DDBJ databases">
        <title>Simiduia agarivorans gen. nov., sp. nov., a marine, agarolytic bacterium isolated from shallow coastal water from Keelung, Taiwan.</title>
        <authorList>
            <person name="Shieh W.Y."/>
        </authorList>
    </citation>
    <scope>NUCLEOTIDE SEQUENCE [LARGE SCALE GENOMIC DNA]</scope>
    <source>
        <strain evidence="2 3">GTF-13</strain>
    </source>
</reference>
<dbReference type="Proteomes" id="UP000280792">
    <property type="component" value="Unassembled WGS sequence"/>
</dbReference>
<protein>
    <submittedName>
        <fullName evidence="2">Prepilin-type N-terminal cleavage/methylation domain-containing protein</fullName>
    </submittedName>
</protein>
<evidence type="ECO:0000256" key="1">
    <source>
        <dbReference type="SAM" id="Phobius"/>
    </source>
</evidence>
<reference evidence="2 3" key="1">
    <citation type="submission" date="2018-08" db="EMBL/GenBank/DDBJ databases">
        <authorList>
            <person name="Khan S.A."/>
        </authorList>
    </citation>
    <scope>NUCLEOTIDE SEQUENCE [LARGE SCALE GENOMIC DNA]</scope>
    <source>
        <strain evidence="2 3">GTF-13</strain>
    </source>
</reference>
<evidence type="ECO:0000313" key="3">
    <source>
        <dbReference type="Proteomes" id="UP000280792"/>
    </source>
</evidence>
<dbReference type="Gene3D" id="3.30.700.10">
    <property type="entry name" value="Glycoprotein, Type 4 Pilin"/>
    <property type="match status" value="1"/>
</dbReference>
<gene>
    <name evidence="2" type="ORF">D0544_10360</name>
</gene>
<comment type="caution">
    <text evidence="2">The sequence shown here is derived from an EMBL/GenBank/DDBJ whole genome shotgun (WGS) entry which is preliminary data.</text>
</comment>
<dbReference type="InterPro" id="IPR031982">
    <property type="entry name" value="PilE-like"/>
</dbReference>
<dbReference type="InterPro" id="IPR012902">
    <property type="entry name" value="N_methyl_site"/>
</dbReference>
<sequence>MQPQKGFSLIELMIVVAIVAVIAAIAIPNYQESVRKSNRSDGKAALANAATLQERFFTRNNRYSNAMADIGGNVSAEGYYNLSVDNTAATTGCAADGDCFVLTATATRGQVNDTGCTTLTLAHTGLKTPAACW</sequence>
<dbReference type="AlphaFoldDB" id="A0A3P3VHT3"/>
<keyword evidence="1" id="KW-1133">Transmembrane helix</keyword>
<dbReference type="EMBL" id="QWEZ01000002">
    <property type="protein sequence ID" value="RRJ82281.1"/>
    <property type="molecule type" value="Genomic_DNA"/>
</dbReference>
<dbReference type="Pfam" id="PF07963">
    <property type="entry name" value="N_methyl"/>
    <property type="match status" value="1"/>
</dbReference>
<proteinExistence type="predicted"/>
<name>A0A3P3VHT3_9GAMM</name>
<accession>A0A3P3VHT3</accession>
<dbReference type="Pfam" id="PF16732">
    <property type="entry name" value="ComP_DUS"/>
    <property type="match status" value="1"/>
</dbReference>
<dbReference type="PROSITE" id="PS00409">
    <property type="entry name" value="PROKAR_NTER_METHYL"/>
    <property type="match status" value="1"/>
</dbReference>
<dbReference type="SUPFAM" id="SSF54523">
    <property type="entry name" value="Pili subunits"/>
    <property type="match status" value="1"/>
</dbReference>
<dbReference type="InterPro" id="IPR045584">
    <property type="entry name" value="Pilin-like"/>
</dbReference>
<evidence type="ECO:0000313" key="2">
    <source>
        <dbReference type="EMBL" id="RRJ82281.1"/>
    </source>
</evidence>
<dbReference type="NCBIfam" id="TIGR02532">
    <property type="entry name" value="IV_pilin_GFxxxE"/>
    <property type="match status" value="1"/>
</dbReference>